<dbReference type="Gene3D" id="3.40.50.1820">
    <property type="entry name" value="alpha/beta hydrolase"/>
    <property type="match status" value="1"/>
</dbReference>
<dbReference type="PANTHER" id="PTHR48081">
    <property type="entry name" value="AB HYDROLASE SUPERFAMILY PROTEIN C4A8.06C"/>
    <property type="match status" value="1"/>
</dbReference>
<dbReference type="InterPro" id="IPR006311">
    <property type="entry name" value="TAT_signal"/>
</dbReference>
<dbReference type="Proteomes" id="UP000076609">
    <property type="component" value="Unassembled WGS sequence"/>
</dbReference>
<dbReference type="EMBL" id="LQQO01000007">
    <property type="protein sequence ID" value="KZE17089.1"/>
    <property type="molecule type" value="Genomic_DNA"/>
</dbReference>
<evidence type="ECO:0000313" key="3">
    <source>
        <dbReference type="EMBL" id="KZE17089.1"/>
    </source>
</evidence>
<dbReference type="InterPro" id="IPR029058">
    <property type="entry name" value="AB_hydrolase_fold"/>
</dbReference>
<keyword evidence="1 3" id="KW-0378">Hydrolase</keyword>
<dbReference type="RefSeq" id="WP_066689217.1">
    <property type="nucleotide sequence ID" value="NZ_LQQO01000007.1"/>
</dbReference>
<keyword evidence="4" id="KW-1185">Reference proteome</keyword>
<reference evidence="4" key="1">
    <citation type="submission" date="2016-01" db="EMBL/GenBank/DDBJ databases">
        <title>Draft genome of Chromobacterium sp. F49.</title>
        <authorList>
            <person name="Hong K.W."/>
        </authorList>
    </citation>
    <scope>NUCLEOTIDE SEQUENCE [LARGE SCALE GENOMIC DNA]</scope>
    <source>
        <strain evidence="4">CN3</strain>
    </source>
</reference>
<dbReference type="InterPro" id="IPR013094">
    <property type="entry name" value="AB_hydrolase_3"/>
</dbReference>
<name>A0ABR5YDV0_9SPHN</name>
<comment type="caution">
    <text evidence="3">The sequence shown here is derived from an EMBL/GenBank/DDBJ whole genome shotgun (WGS) entry which is preliminary data.</text>
</comment>
<proteinExistence type="predicted"/>
<evidence type="ECO:0000313" key="4">
    <source>
        <dbReference type="Proteomes" id="UP000076609"/>
    </source>
</evidence>
<dbReference type="PANTHER" id="PTHR48081:SF8">
    <property type="entry name" value="ALPHA_BETA HYDROLASE FOLD-3 DOMAIN-CONTAINING PROTEIN-RELATED"/>
    <property type="match status" value="1"/>
</dbReference>
<feature type="domain" description="Alpha/beta hydrolase fold-3" evidence="2">
    <location>
        <begin position="112"/>
        <end position="320"/>
    </location>
</feature>
<accession>A0ABR5YDV0</accession>
<evidence type="ECO:0000259" key="2">
    <source>
        <dbReference type="Pfam" id="PF07859"/>
    </source>
</evidence>
<protein>
    <submittedName>
        <fullName evidence="3">Alpha/beta hydrolase</fullName>
    </submittedName>
</protein>
<dbReference type="PROSITE" id="PS51318">
    <property type="entry name" value="TAT"/>
    <property type="match status" value="1"/>
</dbReference>
<dbReference type="Pfam" id="PF07859">
    <property type="entry name" value="Abhydrolase_3"/>
    <property type="match status" value="1"/>
</dbReference>
<gene>
    <name evidence="3" type="ORF">AVT10_11545</name>
</gene>
<dbReference type="InterPro" id="IPR050300">
    <property type="entry name" value="GDXG_lipolytic_enzyme"/>
</dbReference>
<dbReference type="GO" id="GO:0016787">
    <property type="term" value="F:hydrolase activity"/>
    <property type="evidence" value="ECO:0007669"/>
    <property type="project" value="UniProtKB-KW"/>
</dbReference>
<organism evidence="3 4">
    <name type="scientific">Sphingomonas hankookensis</name>
    <dbReference type="NCBI Taxonomy" id="563996"/>
    <lineage>
        <taxon>Bacteria</taxon>
        <taxon>Pseudomonadati</taxon>
        <taxon>Pseudomonadota</taxon>
        <taxon>Alphaproteobacteria</taxon>
        <taxon>Sphingomonadales</taxon>
        <taxon>Sphingomonadaceae</taxon>
        <taxon>Sphingomonas</taxon>
    </lineage>
</organism>
<sequence length="352" mass="36518">MTLERRDVLRGVALAGVAMALPIGALARATAALPDPIAAVAPELRAGARQIQAMVAAMPPITQAYKTMRAGPQPPPATDIPHVERRIPGAPGQPPVTIYVINARPGTRRPAILHTHGGGYIVGSASGSILQCQDLARQLDCAVVTVEYRLAPETSYVGSVADNHAALLWLHANAATLGVDPARIAVMGESAGGGHAALLALMARDRRSVPLCAQILIYPMLDDRTGSTRTVPPFIGRIGWDAPANVFGWRSFLGQAPGGASVPAAGVPARVRDLSGLPPTFIGVGGVDLFVDEDMDYARRLNAAGVPTELVVTPGAFHGFDAVAPETGLAKRFTAAKIAALRRAFGIDGAAT</sequence>
<evidence type="ECO:0000256" key="1">
    <source>
        <dbReference type="ARBA" id="ARBA00022801"/>
    </source>
</evidence>
<dbReference type="SUPFAM" id="SSF53474">
    <property type="entry name" value="alpha/beta-Hydrolases"/>
    <property type="match status" value="1"/>
</dbReference>